<keyword evidence="3 6" id="KW-0805">Transcription regulation</keyword>
<comment type="function">
    <text evidence="6">Transcriptional repressor that regulates multiple aspects of plant growth and development.</text>
</comment>
<dbReference type="PANTHER" id="PTHR33057:SF21">
    <property type="entry name" value="TRANSCRIPTION REPRESSOR"/>
    <property type="match status" value="1"/>
</dbReference>
<dbReference type="InterPro" id="IPR006458">
    <property type="entry name" value="Ovate_C"/>
</dbReference>
<evidence type="ECO:0000256" key="4">
    <source>
        <dbReference type="ARBA" id="ARBA00023163"/>
    </source>
</evidence>
<evidence type="ECO:0000313" key="9">
    <source>
        <dbReference type="Proteomes" id="UP000036987"/>
    </source>
</evidence>
<comment type="subcellular location">
    <subcellularLocation>
        <location evidence="1 6">Nucleus</location>
    </subcellularLocation>
</comment>
<evidence type="ECO:0000256" key="2">
    <source>
        <dbReference type="ARBA" id="ARBA00022491"/>
    </source>
</evidence>
<keyword evidence="2 6" id="KW-0678">Repressor</keyword>
<keyword evidence="4 6" id="KW-0804">Transcription</keyword>
<dbReference type="PROSITE" id="PS51754">
    <property type="entry name" value="OVATE"/>
    <property type="match status" value="1"/>
</dbReference>
<keyword evidence="5 6" id="KW-0539">Nucleus</keyword>
<dbReference type="AlphaFoldDB" id="A0A0K9PES0"/>
<dbReference type="EMBL" id="LFYR01000909">
    <property type="protein sequence ID" value="KMZ67469.1"/>
    <property type="molecule type" value="Genomic_DNA"/>
</dbReference>
<accession>A0A0K9PES0</accession>
<dbReference type="Pfam" id="PF04844">
    <property type="entry name" value="Ovate"/>
    <property type="match status" value="1"/>
</dbReference>
<evidence type="ECO:0000256" key="6">
    <source>
        <dbReference type="RuleBase" id="RU367028"/>
    </source>
</evidence>
<sequence length="221" mass="24929">MGRKTKTKSTRVLGSSIKAIQEAIANLIPVVSPTCMHQSSRTHSSRDDNINQLVSISGRNKDRLIPTTTDAVTRFYFSPRTTKSILEERKIHLGGRKVRYSSDLPYDPHPMEMDIETTGGACDGGVCFCEESVHMVIVSDDPYRDFKDSMEEMVEAHGLREFSELHQLLHCYLRINDEKKHSIIMFSFIDLLMQHLICSSSQSLAASDDDRHNHTSSPLSS</sequence>
<keyword evidence="9" id="KW-1185">Reference proteome</keyword>
<organism evidence="8 9">
    <name type="scientific">Zostera marina</name>
    <name type="common">Eelgrass</name>
    <dbReference type="NCBI Taxonomy" id="29655"/>
    <lineage>
        <taxon>Eukaryota</taxon>
        <taxon>Viridiplantae</taxon>
        <taxon>Streptophyta</taxon>
        <taxon>Embryophyta</taxon>
        <taxon>Tracheophyta</taxon>
        <taxon>Spermatophyta</taxon>
        <taxon>Magnoliopsida</taxon>
        <taxon>Liliopsida</taxon>
        <taxon>Zosteraceae</taxon>
        <taxon>Zostera</taxon>
    </lineage>
</organism>
<protein>
    <recommendedName>
        <fullName evidence="6">Transcription repressor</fullName>
    </recommendedName>
    <alternativeName>
        <fullName evidence="6">Ovate family protein</fullName>
    </alternativeName>
</protein>
<evidence type="ECO:0000256" key="1">
    <source>
        <dbReference type="ARBA" id="ARBA00004123"/>
    </source>
</evidence>
<dbReference type="OrthoDB" id="689823at2759"/>
<reference evidence="9" key="1">
    <citation type="journal article" date="2016" name="Nature">
        <title>The genome of the seagrass Zostera marina reveals angiosperm adaptation to the sea.</title>
        <authorList>
            <person name="Olsen J.L."/>
            <person name="Rouze P."/>
            <person name="Verhelst B."/>
            <person name="Lin Y.-C."/>
            <person name="Bayer T."/>
            <person name="Collen J."/>
            <person name="Dattolo E."/>
            <person name="De Paoli E."/>
            <person name="Dittami S."/>
            <person name="Maumus F."/>
            <person name="Michel G."/>
            <person name="Kersting A."/>
            <person name="Lauritano C."/>
            <person name="Lohaus R."/>
            <person name="Toepel M."/>
            <person name="Tonon T."/>
            <person name="Vanneste K."/>
            <person name="Amirebrahimi M."/>
            <person name="Brakel J."/>
            <person name="Bostroem C."/>
            <person name="Chovatia M."/>
            <person name="Grimwood J."/>
            <person name="Jenkins J.W."/>
            <person name="Jueterbock A."/>
            <person name="Mraz A."/>
            <person name="Stam W.T."/>
            <person name="Tice H."/>
            <person name="Bornberg-Bauer E."/>
            <person name="Green P.J."/>
            <person name="Pearson G.A."/>
            <person name="Procaccini G."/>
            <person name="Duarte C.M."/>
            <person name="Schmutz J."/>
            <person name="Reusch T.B.H."/>
            <person name="Van de Peer Y."/>
        </authorList>
    </citation>
    <scope>NUCLEOTIDE SEQUENCE [LARGE SCALE GENOMIC DNA]</scope>
    <source>
        <strain evidence="9">cv. Finnish</strain>
    </source>
</reference>
<dbReference type="Proteomes" id="UP000036987">
    <property type="component" value="Unassembled WGS sequence"/>
</dbReference>
<dbReference type="GO" id="GO:0045892">
    <property type="term" value="P:negative regulation of DNA-templated transcription"/>
    <property type="evidence" value="ECO:0007669"/>
    <property type="project" value="UniProtKB-UniRule"/>
</dbReference>
<dbReference type="GO" id="GO:0005634">
    <property type="term" value="C:nucleus"/>
    <property type="evidence" value="ECO:0007669"/>
    <property type="project" value="UniProtKB-SubCell"/>
</dbReference>
<dbReference type="PANTHER" id="PTHR33057">
    <property type="entry name" value="TRANSCRIPTION REPRESSOR OFP7-RELATED"/>
    <property type="match status" value="1"/>
</dbReference>
<proteinExistence type="predicted"/>
<evidence type="ECO:0000256" key="5">
    <source>
        <dbReference type="ARBA" id="ARBA00023242"/>
    </source>
</evidence>
<gene>
    <name evidence="8" type="ORF">ZOSMA_267G00220</name>
</gene>
<evidence type="ECO:0000259" key="7">
    <source>
        <dbReference type="PROSITE" id="PS51754"/>
    </source>
</evidence>
<name>A0A0K9PES0_ZOSMR</name>
<evidence type="ECO:0000256" key="3">
    <source>
        <dbReference type="ARBA" id="ARBA00023015"/>
    </source>
</evidence>
<evidence type="ECO:0000313" key="8">
    <source>
        <dbReference type="EMBL" id="KMZ67469.1"/>
    </source>
</evidence>
<dbReference type="NCBIfam" id="TIGR01568">
    <property type="entry name" value="A_thal_3678"/>
    <property type="match status" value="1"/>
</dbReference>
<feature type="domain" description="OVATE" evidence="7">
    <location>
        <begin position="135"/>
        <end position="194"/>
    </location>
</feature>
<dbReference type="InterPro" id="IPR038933">
    <property type="entry name" value="Ovate"/>
</dbReference>
<comment type="caution">
    <text evidence="8">The sequence shown here is derived from an EMBL/GenBank/DDBJ whole genome shotgun (WGS) entry which is preliminary data.</text>
</comment>